<dbReference type="RefSeq" id="WP_310902379.1">
    <property type="nucleotide sequence ID" value="NZ_JAMQOS010000010.1"/>
</dbReference>
<keyword evidence="2" id="KW-1185">Reference proteome</keyword>
<evidence type="ECO:0000313" key="2">
    <source>
        <dbReference type="Proteomes" id="UP001268864"/>
    </source>
</evidence>
<dbReference type="EMBL" id="JAMQOS010000010">
    <property type="protein sequence ID" value="MDS0284713.1"/>
    <property type="molecule type" value="Genomic_DNA"/>
</dbReference>
<protein>
    <submittedName>
        <fullName evidence="1">Uncharacterized protein</fullName>
    </submittedName>
</protein>
<gene>
    <name evidence="1" type="ORF">NDI86_21665</name>
</gene>
<organism evidence="1 2">
    <name type="scientific">Haloarcula onubensis</name>
    <dbReference type="NCBI Taxonomy" id="2950539"/>
    <lineage>
        <taxon>Archaea</taxon>
        <taxon>Methanobacteriati</taxon>
        <taxon>Methanobacteriota</taxon>
        <taxon>Stenosarchaea group</taxon>
        <taxon>Halobacteria</taxon>
        <taxon>Halobacteriales</taxon>
        <taxon>Haloarculaceae</taxon>
        <taxon>Haloarcula</taxon>
    </lineage>
</organism>
<sequence>MASSEQQHGIVGSCEDCDGQMVEVSKFIHDGTGTLTLKCQGCGAKGRIDYAVGEEQPWKDPSVQEGVVDATVKQIHWIDCPRCDGHKMIEDPLCDLRRAMNGREHPCPRCDFTGKIPRVVETDGGNGVDDYRFGRLRFALGKFTAAAICRPQRWIGRRRHDNHCDKCGDWCGNIAMEKMDFPFDTGLDGVSDRSKVENILGMFSADYRRFCLSCGHEAEQAGDGDD</sequence>
<comment type="caution">
    <text evidence="1">The sequence shown here is derived from an EMBL/GenBank/DDBJ whole genome shotgun (WGS) entry which is preliminary data.</text>
</comment>
<proteinExistence type="predicted"/>
<reference evidence="1 2" key="1">
    <citation type="submission" date="2022-06" db="EMBL/GenBank/DDBJ databases">
        <title>Halomicroarcula sp. a new haloarchaeum isolate from saline soil.</title>
        <authorList>
            <person name="Strakova D."/>
            <person name="Galisteo C."/>
            <person name="Sanchez-Porro C."/>
            <person name="Ventosa A."/>
        </authorList>
    </citation>
    <scope>NUCLEOTIDE SEQUENCE [LARGE SCALE GENOMIC DNA]</scope>
    <source>
        <strain evidence="1 2">S3CR25-11</strain>
    </source>
</reference>
<dbReference type="Proteomes" id="UP001268864">
    <property type="component" value="Unassembled WGS sequence"/>
</dbReference>
<name>A0ABU2FVB5_9EURY</name>
<evidence type="ECO:0000313" key="1">
    <source>
        <dbReference type="EMBL" id="MDS0284713.1"/>
    </source>
</evidence>
<accession>A0ABU2FVB5</accession>